<evidence type="ECO:0000313" key="2">
    <source>
        <dbReference type="Proteomes" id="UP000703269"/>
    </source>
</evidence>
<evidence type="ECO:0000313" key="1">
    <source>
        <dbReference type="EMBL" id="GJE96111.1"/>
    </source>
</evidence>
<dbReference type="AlphaFoldDB" id="A0A9P3GJG9"/>
<sequence length="82" mass="9443">MSCCSRWSFEGSMVFYLCHGRIDPRRLPAPVLRPLCGRDRAQAERDAVKKTKLRGLGLMIADTEWQQANAFLRLLEFADDQE</sequence>
<gene>
    <name evidence="1" type="ORF">PsYK624_123040</name>
</gene>
<name>A0A9P3GJG9_9APHY</name>
<accession>A0A9P3GJG9</accession>
<reference evidence="1 2" key="1">
    <citation type="submission" date="2021-08" db="EMBL/GenBank/DDBJ databases">
        <title>Draft Genome Sequence of Phanerochaete sordida strain YK-624.</title>
        <authorList>
            <person name="Mori T."/>
            <person name="Dohra H."/>
            <person name="Suzuki T."/>
            <person name="Kawagishi H."/>
            <person name="Hirai H."/>
        </authorList>
    </citation>
    <scope>NUCLEOTIDE SEQUENCE [LARGE SCALE GENOMIC DNA]</scope>
    <source>
        <strain evidence="1 2">YK-624</strain>
    </source>
</reference>
<keyword evidence="2" id="KW-1185">Reference proteome</keyword>
<proteinExistence type="predicted"/>
<organism evidence="1 2">
    <name type="scientific">Phanerochaete sordida</name>
    <dbReference type="NCBI Taxonomy" id="48140"/>
    <lineage>
        <taxon>Eukaryota</taxon>
        <taxon>Fungi</taxon>
        <taxon>Dikarya</taxon>
        <taxon>Basidiomycota</taxon>
        <taxon>Agaricomycotina</taxon>
        <taxon>Agaricomycetes</taxon>
        <taxon>Polyporales</taxon>
        <taxon>Phanerochaetaceae</taxon>
        <taxon>Phanerochaete</taxon>
    </lineage>
</organism>
<protein>
    <submittedName>
        <fullName evidence="1">Uncharacterized protein</fullName>
    </submittedName>
</protein>
<dbReference type="EMBL" id="BPQB01000056">
    <property type="protein sequence ID" value="GJE96111.1"/>
    <property type="molecule type" value="Genomic_DNA"/>
</dbReference>
<comment type="caution">
    <text evidence="1">The sequence shown here is derived from an EMBL/GenBank/DDBJ whole genome shotgun (WGS) entry which is preliminary data.</text>
</comment>
<dbReference type="Proteomes" id="UP000703269">
    <property type="component" value="Unassembled WGS sequence"/>
</dbReference>